<sequence>MSPCRLGVPPPAPAMQAYFVGVKTGDILEYSTWAIALCVDAALFAQGDEHGYLEQRYGRNRVEVWTTLVRSLEIWYAQRPHEFQAIIELYPRDGKLSDDEFPTLVFTNGAAILANQLHHTGMLLLLQNKPRFTGPMNLNSSFRSALWHTHRICGIATNNDRAECWDPSLLASFLVAARLATHRSQHTVIISSLERVCKLTGWNISHQINILEHKWRLAEG</sequence>
<evidence type="ECO:0008006" key="3">
    <source>
        <dbReference type="Google" id="ProtNLM"/>
    </source>
</evidence>
<evidence type="ECO:0000313" key="2">
    <source>
        <dbReference type="Proteomes" id="UP000800093"/>
    </source>
</evidence>
<evidence type="ECO:0000313" key="1">
    <source>
        <dbReference type="EMBL" id="KAF2261211.1"/>
    </source>
</evidence>
<comment type="caution">
    <text evidence="1">The sequence shown here is derived from an EMBL/GenBank/DDBJ whole genome shotgun (WGS) entry which is preliminary data.</text>
</comment>
<dbReference type="EMBL" id="ML986662">
    <property type="protein sequence ID" value="KAF2261211.1"/>
    <property type="molecule type" value="Genomic_DNA"/>
</dbReference>
<proteinExistence type="predicted"/>
<accession>A0A9P4K332</accession>
<protein>
    <recommendedName>
        <fullName evidence="3">Transcription factor domain-containing protein</fullName>
    </recommendedName>
</protein>
<keyword evidence="2" id="KW-1185">Reference proteome</keyword>
<dbReference type="OrthoDB" id="4475584at2759"/>
<dbReference type="AlphaFoldDB" id="A0A9P4K332"/>
<name>A0A9P4K332_9PLEO</name>
<gene>
    <name evidence="1" type="ORF">CC78DRAFT_535820</name>
</gene>
<dbReference type="Proteomes" id="UP000800093">
    <property type="component" value="Unassembled WGS sequence"/>
</dbReference>
<organism evidence="1 2">
    <name type="scientific">Lojkania enalia</name>
    <dbReference type="NCBI Taxonomy" id="147567"/>
    <lineage>
        <taxon>Eukaryota</taxon>
        <taxon>Fungi</taxon>
        <taxon>Dikarya</taxon>
        <taxon>Ascomycota</taxon>
        <taxon>Pezizomycotina</taxon>
        <taxon>Dothideomycetes</taxon>
        <taxon>Pleosporomycetidae</taxon>
        <taxon>Pleosporales</taxon>
        <taxon>Pleosporales incertae sedis</taxon>
        <taxon>Lojkania</taxon>
    </lineage>
</organism>
<reference evidence="2" key="1">
    <citation type="journal article" date="2020" name="Stud. Mycol.">
        <title>101 Dothideomycetes genomes: A test case for predicting lifestyles and emergence of pathogens.</title>
        <authorList>
            <person name="Haridas S."/>
            <person name="Albert R."/>
            <person name="Binder M."/>
            <person name="Bloem J."/>
            <person name="LaButti K."/>
            <person name="Salamov A."/>
            <person name="Andreopoulos B."/>
            <person name="Baker S."/>
            <person name="Barry K."/>
            <person name="Bills G."/>
            <person name="Bluhm B."/>
            <person name="Cannon C."/>
            <person name="Castanera R."/>
            <person name="Culley D."/>
            <person name="Daum C."/>
            <person name="Ezra D."/>
            <person name="Gonzalez J."/>
            <person name="Henrissat B."/>
            <person name="Kuo A."/>
            <person name="Liang C."/>
            <person name="Lipzen A."/>
            <person name="Lutzoni F."/>
            <person name="Magnuson J."/>
            <person name="Mondo S."/>
            <person name="Nolan M."/>
            <person name="Ohm R."/>
            <person name="Pangilinan J."/>
            <person name="Park H.-J."/>
            <person name="Ramirez L."/>
            <person name="Alfaro M."/>
            <person name="Sun H."/>
            <person name="Tritt A."/>
            <person name="Yoshinaga Y."/>
            <person name="Zwiers L.-H."/>
            <person name="Turgeon B."/>
            <person name="Goodwin S."/>
            <person name="Spatafora J."/>
            <person name="Crous P."/>
            <person name="Grigoriev I."/>
        </authorList>
    </citation>
    <scope>NUCLEOTIDE SEQUENCE [LARGE SCALE GENOMIC DNA]</scope>
    <source>
        <strain evidence="2">CBS 304.66</strain>
    </source>
</reference>